<dbReference type="InterPro" id="IPR000904">
    <property type="entry name" value="Sec7_dom"/>
</dbReference>
<comment type="caution">
    <text evidence="3">The sequence shown here is derived from an EMBL/GenBank/DDBJ whole genome shotgun (WGS) entry which is preliminary data.</text>
</comment>
<gene>
    <name evidence="3" type="ORF">AGOR_G00202330</name>
</gene>
<dbReference type="GO" id="GO:0032012">
    <property type="term" value="P:regulation of ARF protein signal transduction"/>
    <property type="evidence" value="ECO:0007669"/>
    <property type="project" value="InterPro"/>
</dbReference>
<feature type="region of interest" description="Disordered" evidence="1">
    <location>
        <begin position="232"/>
        <end position="275"/>
    </location>
</feature>
<sequence>MTSAKRRDFVSRERPGSLRTARAVLCWRGVAAEDRAGRPYCARRRERPPRAAVDSDLDRDLSELLGLGSTDTLTNGSKADLEAAKRLAKRLFTRDGFRKSDVARQLSKNNDFSRMVAEEYLRFFNFTGMTLDRALRAFLREFALMGETQERERVLAHFSRRYIQCNPSSTLSEDSVHTLTCAMMLLNTDLHGHNMGKRMSCVQFIGNLEGLNDGQDFPKELLKCGYGSTVPAGARSAPVKPERSPQHRSQTGPGSRHDRTARQQNKPPSRWRCSL</sequence>
<evidence type="ECO:0000256" key="1">
    <source>
        <dbReference type="SAM" id="MobiDB-lite"/>
    </source>
</evidence>
<evidence type="ECO:0000313" key="4">
    <source>
        <dbReference type="Proteomes" id="UP000829720"/>
    </source>
</evidence>
<dbReference type="Pfam" id="PF01369">
    <property type="entry name" value="Sec7"/>
    <property type="match status" value="1"/>
</dbReference>
<dbReference type="GO" id="GO:0005085">
    <property type="term" value="F:guanyl-nucleotide exchange factor activity"/>
    <property type="evidence" value="ECO:0007669"/>
    <property type="project" value="InterPro"/>
</dbReference>
<accession>A0A8T3CPH0</accession>
<keyword evidence="4" id="KW-1185">Reference proteome</keyword>
<organism evidence="3 4">
    <name type="scientific">Albula goreensis</name>
    <dbReference type="NCBI Taxonomy" id="1534307"/>
    <lineage>
        <taxon>Eukaryota</taxon>
        <taxon>Metazoa</taxon>
        <taxon>Chordata</taxon>
        <taxon>Craniata</taxon>
        <taxon>Vertebrata</taxon>
        <taxon>Euteleostomi</taxon>
        <taxon>Actinopterygii</taxon>
        <taxon>Neopterygii</taxon>
        <taxon>Teleostei</taxon>
        <taxon>Albuliformes</taxon>
        <taxon>Albulidae</taxon>
        <taxon>Albula</taxon>
    </lineage>
</organism>
<name>A0A8T3CPH0_9TELE</name>
<proteinExistence type="predicted"/>
<dbReference type="PANTHER" id="PTHR10663">
    <property type="entry name" value="GUANYL-NUCLEOTIDE EXCHANGE FACTOR"/>
    <property type="match status" value="1"/>
</dbReference>
<dbReference type="PANTHER" id="PTHR10663:SF334">
    <property type="entry name" value="PH AND SEC7 DOMAIN-CONTAINING PROTEIN 1"/>
    <property type="match status" value="1"/>
</dbReference>
<dbReference type="SUPFAM" id="SSF48425">
    <property type="entry name" value="Sec7 domain"/>
    <property type="match status" value="1"/>
</dbReference>
<dbReference type="SMART" id="SM00222">
    <property type="entry name" value="Sec7"/>
    <property type="match status" value="1"/>
</dbReference>
<dbReference type="InterPro" id="IPR035999">
    <property type="entry name" value="Sec7_dom_sf"/>
</dbReference>
<dbReference type="Proteomes" id="UP000829720">
    <property type="component" value="Unassembled WGS sequence"/>
</dbReference>
<dbReference type="PROSITE" id="PS50190">
    <property type="entry name" value="SEC7"/>
    <property type="match status" value="1"/>
</dbReference>
<evidence type="ECO:0000313" key="3">
    <source>
        <dbReference type="EMBL" id="KAI1887069.1"/>
    </source>
</evidence>
<dbReference type="EMBL" id="JAERUA010000019">
    <property type="protein sequence ID" value="KAI1887069.1"/>
    <property type="molecule type" value="Genomic_DNA"/>
</dbReference>
<reference evidence="3" key="1">
    <citation type="submission" date="2021-01" db="EMBL/GenBank/DDBJ databases">
        <authorList>
            <person name="Zahm M."/>
            <person name="Roques C."/>
            <person name="Cabau C."/>
            <person name="Klopp C."/>
            <person name="Donnadieu C."/>
            <person name="Jouanno E."/>
            <person name="Lampietro C."/>
            <person name="Louis A."/>
            <person name="Herpin A."/>
            <person name="Echchiki A."/>
            <person name="Berthelot C."/>
            <person name="Parey E."/>
            <person name="Roest-Crollius H."/>
            <person name="Braasch I."/>
            <person name="Postlethwait J."/>
            <person name="Bobe J."/>
            <person name="Montfort J."/>
            <person name="Bouchez O."/>
            <person name="Begum T."/>
            <person name="Mejri S."/>
            <person name="Adams A."/>
            <person name="Chen W.-J."/>
            <person name="Guiguen Y."/>
        </authorList>
    </citation>
    <scope>NUCLEOTIDE SEQUENCE</scope>
    <source>
        <tissue evidence="3">Blood</tissue>
    </source>
</reference>
<feature type="domain" description="SEC7" evidence="2">
    <location>
        <begin position="49"/>
        <end position="232"/>
    </location>
</feature>
<dbReference type="OrthoDB" id="2157641at2759"/>
<protein>
    <recommendedName>
        <fullName evidence="2">SEC7 domain-containing protein</fullName>
    </recommendedName>
</protein>
<dbReference type="Gene3D" id="1.10.1000.11">
    <property type="entry name" value="Arf Nucleotide-binding Site Opener,domain 2"/>
    <property type="match status" value="1"/>
</dbReference>
<dbReference type="AlphaFoldDB" id="A0A8T3CPH0"/>
<evidence type="ECO:0000259" key="2">
    <source>
        <dbReference type="PROSITE" id="PS50190"/>
    </source>
</evidence>
<dbReference type="InterPro" id="IPR023394">
    <property type="entry name" value="Sec7_C_sf"/>
</dbReference>
<dbReference type="CDD" id="cd00171">
    <property type="entry name" value="Sec7"/>
    <property type="match status" value="1"/>
</dbReference>